<proteinExistence type="inferred from homology"/>
<evidence type="ECO:0000256" key="3">
    <source>
        <dbReference type="ARBA" id="ARBA00023274"/>
    </source>
</evidence>
<name>A0ABQ6CAS7_9HYPH</name>
<dbReference type="Proteomes" id="UP001156882">
    <property type="component" value="Unassembled WGS sequence"/>
</dbReference>
<dbReference type="SUPFAM" id="SSF110324">
    <property type="entry name" value="Ribosomal L27 protein-like"/>
    <property type="match status" value="1"/>
</dbReference>
<organism evidence="7 8">
    <name type="scientific">Labrys miyagiensis</name>
    <dbReference type="NCBI Taxonomy" id="346912"/>
    <lineage>
        <taxon>Bacteria</taxon>
        <taxon>Pseudomonadati</taxon>
        <taxon>Pseudomonadota</taxon>
        <taxon>Alphaproteobacteria</taxon>
        <taxon>Hyphomicrobiales</taxon>
        <taxon>Xanthobacteraceae</taxon>
        <taxon>Labrys</taxon>
    </lineage>
</organism>
<dbReference type="InterPro" id="IPR018261">
    <property type="entry name" value="Ribosomal_bL27_CS"/>
</dbReference>
<evidence type="ECO:0000256" key="2">
    <source>
        <dbReference type="ARBA" id="ARBA00022980"/>
    </source>
</evidence>
<keyword evidence="8" id="KW-1185">Reference proteome</keyword>
<keyword evidence="2 5" id="KW-0689">Ribosomal protein</keyword>
<dbReference type="Gene3D" id="2.40.50.100">
    <property type="match status" value="1"/>
</dbReference>
<comment type="similarity">
    <text evidence="1 5">Belongs to the bacterial ribosomal protein bL27 family.</text>
</comment>
<keyword evidence="3 5" id="KW-0687">Ribonucleoprotein</keyword>
<dbReference type="PRINTS" id="PR00063">
    <property type="entry name" value="RIBOSOMALL27"/>
</dbReference>
<evidence type="ECO:0000256" key="6">
    <source>
        <dbReference type="SAM" id="MobiDB-lite"/>
    </source>
</evidence>
<dbReference type="RefSeq" id="WP_284310130.1">
    <property type="nucleotide sequence ID" value="NZ_BSPC01000005.1"/>
</dbReference>
<dbReference type="GO" id="GO:0005840">
    <property type="term" value="C:ribosome"/>
    <property type="evidence" value="ECO:0007669"/>
    <property type="project" value="UniProtKB-KW"/>
</dbReference>
<dbReference type="PANTHER" id="PTHR15893">
    <property type="entry name" value="RIBOSOMAL PROTEIN L27"/>
    <property type="match status" value="1"/>
</dbReference>
<evidence type="ECO:0000256" key="5">
    <source>
        <dbReference type="HAMAP-Rule" id="MF_00539"/>
    </source>
</evidence>
<evidence type="ECO:0000256" key="4">
    <source>
        <dbReference type="ARBA" id="ARBA00035175"/>
    </source>
</evidence>
<dbReference type="PROSITE" id="PS00831">
    <property type="entry name" value="RIBOSOMAL_L27"/>
    <property type="match status" value="1"/>
</dbReference>
<gene>
    <name evidence="5 7" type="primary">rpmA</name>
    <name evidence="7" type="ORF">GCM10007874_03190</name>
</gene>
<sequence length="93" mass="10033">MAHKKAGGSSRNGRDSRGQRLGVKKFGSEEVIAGNIIVRQRGTKWHPGVNVGMGKDHTLFALCDGRVDFRTRANGRIYVNVAAPEAAMKVAAE</sequence>
<dbReference type="PANTHER" id="PTHR15893:SF0">
    <property type="entry name" value="LARGE RIBOSOMAL SUBUNIT PROTEIN BL27M"/>
    <property type="match status" value="1"/>
</dbReference>
<protein>
    <recommendedName>
        <fullName evidence="4 5">Large ribosomal subunit protein bL27</fullName>
    </recommendedName>
</protein>
<evidence type="ECO:0000313" key="7">
    <source>
        <dbReference type="EMBL" id="GLS17304.1"/>
    </source>
</evidence>
<feature type="region of interest" description="Disordered" evidence="6">
    <location>
        <begin position="1"/>
        <end position="22"/>
    </location>
</feature>
<dbReference type="HAMAP" id="MF_00539">
    <property type="entry name" value="Ribosomal_bL27"/>
    <property type="match status" value="1"/>
</dbReference>
<reference evidence="8" key="1">
    <citation type="journal article" date="2019" name="Int. J. Syst. Evol. Microbiol.">
        <title>The Global Catalogue of Microorganisms (GCM) 10K type strain sequencing project: providing services to taxonomists for standard genome sequencing and annotation.</title>
        <authorList>
            <consortium name="The Broad Institute Genomics Platform"/>
            <consortium name="The Broad Institute Genome Sequencing Center for Infectious Disease"/>
            <person name="Wu L."/>
            <person name="Ma J."/>
        </authorList>
    </citation>
    <scope>NUCLEOTIDE SEQUENCE [LARGE SCALE GENOMIC DNA]</scope>
    <source>
        <strain evidence="8">NBRC 101365</strain>
    </source>
</reference>
<dbReference type="EMBL" id="BSPC01000005">
    <property type="protein sequence ID" value="GLS17304.1"/>
    <property type="molecule type" value="Genomic_DNA"/>
</dbReference>
<dbReference type="Pfam" id="PF01016">
    <property type="entry name" value="Ribosomal_L27"/>
    <property type="match status" value="1"/>
</dbReference>
<dbReference type="InterPro" id="IPR001684">
    <property type="entry name" value="Ribosomal_bL27"/>
</dbReference>
<dbReference type="NCBIfam" id="TIGR00062">
    <property type="entry name" value="L27"/>
    <property type="match status" value="1"/>
</dbReference>
<evidence type="ECO:0000313" key="8">
    <source>
        <dbReference type="Proteomes" id="UP001156882"/>
    </source>
</evidence>
<accession>A0ABQ6CAS7</accession>
<evidence type="ECO:0000256" key="1">
    <source>
        <dbReference type="ARBA" id="ARBA00010797"/>
    </source>
</evidence>
<comment type="caution">
    <text evidence="7">The sequence shown here is derived from an EMBL/GenBank/DDBJ whole genome shotgun (WGS) entry which is preliminary data.</text>
</comment>